<sequence length="879" mass="96983">MELKTTKTPHSCSIDKVVEHLSANKNTGLSSEEAARRLRSFGPNLLEKKKKKSVLIVFIEQFLDPIIYILSIAMLLAFAFGDWLEGFAVLFVIVMTTLIGFFMELQAIRSVEALQKLAPTMSRVVRDSKVKNIESSLLVPGDVIVLGMGDVVPADARLIETNALALKEASLTGESHQVEKLTGSLDKNTPISDQKNMVFSSTIVSRGNARAVVTSTGNHTKIGEISSLTRKAEKLRTPLEKKLSRLSRKLIWLTLILAAFTTLSGYLQGKDLMLMIKTGIALAVAAIPEGLPIVATISLARGMLRLSRENVIIKKLESVETLGEIGIICTDKTGTLTENKMVVRSIIVQNEKLEEIKLNKHGFSVSNELQRRIFEVSTLCNNAGIGEKNSEDPLETGLLDFVKEFDGDPQSIRKALPRTKEFPFDTDKKRMLTINEEEDHFLVCVKGAMETVLEDCSYLQNGEVISPMDTKPDWLEKGENMASNGLRVLALAYKHINDSSTEPMKDLILLGLVGFEDPPRKDVQQAIETYRSAGVKVVMVTGDHPQTALKIGEEISLTTKGRDSEPVIYGPDIGDLKNISGVEKKKVLDASIFARMVPEQKLDLVSFYQNNNLVVGMLGDGVNDTPALKKADIGIAMGIRGTEAAKEVADVILMDDKFTSTELAIRQGRNIFGNIRHFVVFLLSCNLAEIIAVAIASMSNLPLPLMPLQILFLNLVTDVFPALALGMGRGNKSVMDQPPRPSDEPIITKKIWYAMIAYSLCITLAVIGITWYGYSFNGYSPVIVNNMAFYTLILGQLLNVFNLTSRKSSFIFNEVTSNKWVWGAIIISLLIVVLAYWIPFLNTILSLVPLKLEQLIMVIFFGVISVGLTQFLKRNGLIV</sequence>
<dbReference type="InterPro" id="IPR036412">
    <property type="entry name" value="HAD-like_sf"/>
</dbReference>
<dbReference type="PRINTS" id="PR00120">
    <property type="entry name" value="HATPASE"/>
</dbReference>
<evidence type="ECO:0000256" key="7">
    <source>
        <dbReference type="ARBA" id="ARBA00022967"/>
    </source>
</evidence>
<dbReference type="InterPro" id="IPR023299">
    <property type="entry name" value="ATPase_P-typ_cyto_dom_N"/>
</dbReference>
<dbReference type="Proteomes" id="UP001155077">
    <property type="component" value="Unassembled WGS sequence"/>
</dbReference>
<evidence type="ECO:0000256" key="8">
    <source>
        <dbReference type="ARBA" id="ARBA00022989"/>
    </source>
</evidence>
<reference evidence="12" key="1">
    <citation type="submission" date="2022-06" db="EMBL/GenBank/DDBJ databases">
        <title>Gramella sediminis sp. nov., isolated from deep-sea sediment of the Indian Ocean.</title>
        <authorList>
            <person name="Yang L."/>
        </authorList>
    </citation>
    <scope>NUCLEOTIDE SEQUENCE</scope>
    <source>
        <strain evidence="12">HMD3159</strain>
    </source>
</reference>
<keyword evidence="8 10" id="KW-1133">Transmembrane helix</keyword>
<dbReference type="RefSeq" id="WP_252113708.1">
    <property type="nucleotide sequence ID" value="NZ_JAMSCK010000004.1"/>
</dbReference>
<protein>
    <submittedName>
        <fullName evidence="12">Cation-transporting P-type ATPase</fullName>
    </submittedName>
</protein>
<dbReference type="InterPro" id="IPR018303">
    <property type="entry name" value="ATPase_P-typ_P_site"/>
</dbReference>
<dbReference type="Pfam" id="PF00690">
    <property type="entry name" value="Cation_ATPase_N"/>
    <property type="match status" value="1"/>
</dbReference>
<evidence type="ECO:0000313" key="12">
    <source>
        <dbReference type="EMBL" id="MCM8570017.1"/>
    </source>
</evidence>
<keyword evidence="7" id="KW-1278">Translocase</keyword>
<feature type="transmembrane region" description="Helical" evidence="10">
    <location>
        <begin position="54"/>
        <end position="80"/>
    </location>
</feature>
<keyword evidence="5" id="KW-0547">Nucleotide-binding</keyword>
<dbReference type="SUPFAM" id="SSF81653">
    <property type="entry name" value="Calcium ATPase, transduction domain A"/>
    <property type="match status" value="1"/>
</dbReference>
<keyword evidence="4 10" id="KW-0812">Transmembrane</keyword>
<dbReference type="NCBIfam" id="TIGR01494">
    <property type="entry name" value="ATPase_P-type"/>
    <property type="match status" value="3"/>
</dbReference>
<comment type="caution">
    <text evidence="12">The sequence shown here is derived from an EMBL/GenBank/DDBJ whole genome shotgun (WGS) entry which is preliminary data.</text>
</comment>
<feature type="transmembrane region" description="Helical" evidence="10">
    <location>
        <begin position="852"/>
        <end position="872"/>
    </location>
</feature>
<evidence type="ECO:0000256" key="6">
    <source>
        <dbReference type="ARBA" id="ARBA00022840"/>
    </source>
</evidence>
<feature type="transmembrane region" description="Helical" evidence="10">
    <location>
        <begin position="678"/>
        <end position="698"/>
    </location>
</feature>
<dbReference type="InterPro" id="IPR008250">
    <property type="entry name" value="ATPase_P-typ_transduc_dom_A_sf"/>
</dbReference>
<organism evidence="12 13">
    <name type="scientific">Gramella jeungdoensis</name>
    <dbReference type="NCBI Taxonomy" id="708091"/>
    <lineage>
        <taxon>Bacteria</taxon>
        <taxon>Pseudomonadati</taxon>
        <taxon>Bacteroidota</taxon>
        <taxon>Flavobacteriia</taxon>
        <taxon>Flavobacteriales</taxon>
        <taxon>Flavobacteriaceae</taxon>
        <taxon>Christiangramia</taxon>
    </lineage>
</organism>
<evidence type="ECO:0000256" key="4">
    <source>
        <dbReference type="ARBA" id="ARBA00022692"/>
    </source>
</evidence>
<keyword evidence="3" id="KW-1003">Cell membrane</keyword>
<dbReference type="PANTHER" id="PTHR43294">
    <property type="entry name" value="SODIUM/POTASSIUM-TRANSPORTING ATPASE SUBUNIT ALPHA"/>
    <property type="match status" value="1"/>
</dbReference>
<dbReference type="InterPro" id="IPR044492">
    <property type="entry name" value="P_typ_ATPase_HD_dom"/>
</dbReference>
<dbReference type="PANTHER" id="PTHR43294:SF21">
    <property type="entry name" value="CATION TRANSPORTING ATPASE"/>
    <property type="match status" value="1"/>
</dbReference>
<dbReference type="PRINTS" id="PR00119">
    <property type="entry name" value="CATATPASE"/>
</dbReference>
<dbReference type="InterPro" id="IPR059000">
    <property type="entry name" value="ATPase_P-type_domA"/>
</dbReference>
<gene>
    <name evidence="12" type="ORF">NE848_11550</name>
</gene>
<keyword evidence="6" id="KW-0067">ATP-binding</keyword>
<feature type="transmembrane region" description="Helical" evidence="10">
    <location>
        <begin position="820"/>
        <end position="840"/>
    </location>
</feature>
<keyword evidence="13" id="KW-1185">Reference proteome</keyword>
<proteinExistence type="inferred from homology"/>
<dbReference type="SMART" id="SM00831">
    <property type="entry name" value="Cation_ATPase_N"/>
    <property type="match status" value="1"/>
</dbReference>
<dbReference type="Pfam" id="PF00122">
    <property type="entry name" value="E1-E2_ATPase"/>
    <property type="match status" value="1"/>
</dbReference>
<feature type="transmembrane region" description="Helical" evidence="10">
    <location>
        <begin position="778"/>
        <end position="799"/>
    </location>
</feature>
<dbReference type="InterPro" id="IPR001757">
    <property type="entry name" value="P_typ_ATPase"/>
</dbReference>
<dbReference type="SUPFAM" id="SSF81665">
    <property type="entry name" value="Calcium ATPase, transmembrane domain M"/>
    <property type="match status" value="1"/>
</dbReference>
<dbReference type="SFLD" id="SFLDS00003">
    <property type="entry name" value="Haloacid_Dehalogenase"/>
    <property type="match status" value="1"/>
</dbReference>
<dbReference type="InterPro" id="IPR006068">
    <property type="entry name" value="ATPase_P-typ_cation-transptr_C"/>
</dbReference>
<comment type="similarity">
    <text evidence="2">Belongs to the cation transport ATPase (P-type) (TC 3.A.3) family. Type IIA subfamily.</text>
</comment>
<dbReference type="Pfam" id="PF00689">
    <property type="entry name" value="Cation_ATPase_C"/>
    <property type="match status" value="1"/>
</dbReference>
<comment type="subcellular location">
    <subcellularLocation>
        <location evidence="1">Cell membrane</location>
        <topology evidence="1">Multi-pass membrane protein</topology>
    </subcellularLocation>
</comment>
<dbReference type="SFLD" id="SFLDF00027">
    <property type="entry name" value="p-type_atpase"/>
    <property type="match status" value="1"/>
</dbReference>
<dbReference type="InterPro" id="IPR050510">
    <property type="entry name" value="Cation_transp_ATPase_P-type"/>
</dbReference>
<feature type="transmembrane region" description="Helical" evidence="10">
    <location>
        <begin position="279"/>
        <end position="300"/>
    </location>
</feature>
<evidence type="ECO:0000259" key="11">
    <source>
        <dbReference type="SMART" id="SM00831"/>
    </source>
</evidence>
<dbReference type="Pfam" id="PF13246">
    <property type="entry name" value="Cation_ATPase"/>
    <property type="match status" value="1"/>
</dbReference>
<dbReference type="EMBL" id="JAMSCK010000004">
    <property type="protein sequence ID" value="MCM8570017.1"/>
    <property type="molecule type" value="Genomic_DNA"/>
</dbReference>
<dbReference type="Gene3D" id="1.20.1110.10">
    <property type="entry name" value="Calcium-transporting ATPase, transmembrane domain"/>
    <property type="match status" value="1"/>
</dbReference>
<feature type="transmembrane region" description="Helical" evidence="10">
    <location>
        <begin position="710"/>
        <end position="730"/>
    </location>
</feature>
<dbReference type="SFLD" id="SFLDG00002">
    <property type="entry name" value="C1.7:_P-type_atpase_like"/>
    <property type="match status" value="1"/>
</dbReference>
<dbReference type="SUPFAM" id="SSF81660">
    <property type="entry name" value="Metal cation-transporting ATPase, ATP-binding domain N"/>
    <property type="match status" value="1"/>
</dbReference>
<dbReference type="Gene3D" id="2.70.150.10">
    <property type="entry name" value="Calcium-transporting ATPase, cytoplasmic transduction domain A"/>
    <property type="match status" value="1"/>
</dbReference>
<evidence type="ECO:0000256" key="3">
    <source>
        <dbReference type="ARBA" id="ARBA00022475"/>
    </source>
</evidence>
<name>A0ABT0Z2Q8_9FLAO</name>
<feature type="transmembrane region" description="Helical" evidence="10">
    <location>
        <begin position="250"/>
        <end position="267"/>
    </location>
</feature>
<feature type="transmembrane region" description="Helical" evidence="10">
    <location>
        <begin position="751"/>
        <end position="772"/>
    </location>
</feature>
<evidence type="ECO:0000256" key="9">
    <source>
        <dbReference type="ARBA" id="ARBA00023136"/>
    </source>
</evidence>
<evidence type="ECO:0000256" key="2">
    <source>
        <dbReference type="ARBA" id="ARBA00005675"/>
    </source>
</evidence>
<evidence type="ECO:0000256" key="1">
    <source>
        <dbReference type="ARBA" id="ARBA00004651"/>
    </source>
</evidence>
<evidence type="ECO:0000256" key="10">
    <source>
        <dbReference type="SAM" id="Phobius"/>
    </source>
</evidence>
<dbReference type="InterPro" id="IPR023214">
    <property type="entry name" value="HAD_sf"/>
</dbReference>
<accession>A0ABT0Z2Q8</accession>
<feature type="domain" description="Cation-transporting P-type ATPase N-terminal" evidence="11">
    <location>
        <begin position="8"/>
        <end position="82"/>
    </location>
</feature>
<evidence type="ECO:0000313" key="13">
    <source>
        <dbReference type="Proteomes" id="UP001155077"/>
    </source>
</evidence>
<dbReference type="PROSITE" id="PS00154">
    <property type="entry name" value="ATPASE_E1_E2"/>
    <property type="match status" value="1"/>
</dbReference>
<keyword evidence="9 10" id="KW-0472">Membrane</keyword>
<dbReference type="InterPro" id="IPR023298">
    <property type="entry name" value="ATPase_P-typ_TM_dom_sf"/>
</dbReference>
<dbReference type="Gene3D" id="3.40.50.1000">
    <property type="entry name" value="HAD superfamily/HAD-like"/>
    <property type="match status" value="1"/>
</dbReference>
<dbReference type="Gene3D" id="3.40.1110.10">
    <property type="entry name" value="Calcium-transporting ATPase, cytoplasmic domain N"/>
    <property type="match status" value="1"/>
</dbReference>
<evidence type="ECO:0000256" key="5">
    <source>
        <dbReference type="ARBA" id="ARBA00022741"/>
    </source>
</evidence>
<feature type="transmembrane region" description="Helical" evidence="10">
    <location>
        <begin position="86"/>
        <end position="105"/>
    </location>
</feature>
<dbReference type="SUPFAM" id="SSF56784">
    <property type="entry name" value="HAD-like"/>
    <property type="match status" value="1"/>
</dbReference>
<dbReference type="InterPro" id="IPR004014">
    <property type="entry name" value="ATPase_P-typ_cation-transptr_N"/>
</dbReference>